<evidence type="ECO:0000256" key="7">
    <source>
        <dbReference type="ARBA" id="ARBA00022833"/>
    </source>
</evidence>
<dbReference type="GO" id="GO:0016787">
    <property type="term" value="F:hydrolase activity"/>
    <property type="evidence" value="ECO:0007669"/>
    <property type="project" value="UniProtKB-KW"/>
</dbReference>
<evidence type="ECO:0000256" key="2">
    <source>
        <dbReference type="ARBA" id="ARBA00003215"/>
    </source>
</evidence>
<reference evidence="15" key="1">
    <citation type="submission" date="2016-07" db="EMBL/GenBank/DDBJ databases">
        <title>Frankia sp. NRRL B-16219 Genome sequencing.</title>
        <authorList>
            <person name="Ghodhbane-Gtari F."/>
            <person name="Swanson E."/>
            <person name="Gueddou A."/>
            <person name="Louati M."/>
            <person name="Nouioui I."/>
            <person name="Hezbri K."/>
            <person name="Abebe-Akele F."/>
            <person name="Simpson S."/>
            <person name="Morris K."/>
            <person name="Thomas K."/>
            <person name="Gtari M."/>
            <person name="Tisa L.S."/>
        </authorList>
    </citation>
    <scope>NUCLEOTIDE SEQUENCE [LARGE SCALE GENOMIC DNA]</scope>
    <source>
        <strain evidence="15">NRRL B-16219</strain>
    </source>
</reference>
<dbReference type="NCBIfam" id="TIGR00726">
    <property type="entry name" value="peptidoglycan editing factor PgeF"/>
    <property type="match status" value="1"/>
</dbReference>
<accession>A0A1S1Q385</accession>
<proteinExistence type="inferred from homology"/>
<evidence type="ECO:0000256" key="1">
    <source>
        <dbReference type="ARBA" id="ARBA00000553"/>
    </source>
</evidence>
<evidence type="ECO:0000256" key="10">
    <source>
        <dbReference type="ARBA" id="ARBA00048968"/>
    </source>
</evidence>
<dbReference type="InterPro" id="IPR038371">
    <property type="entry name" value="Cu_polyphenol_OxRdtase_sf"/>
</dbReference>
<evidence type="ECO:0000313" key="15">
    <source>
        <dbReference type="Proteomes" id="UP000179769"/>
    </source>
</evidence>
<dbReference type="InterPro" id="IPR003730">
    <property type="entry name" value="Cu_polyphenol_OxRdtase"/>
</dbReference>
<evidence type="ECO:0000256" key="12">
    <source>
        <dbReference type="RuleBase" id="RU361274"/>
    </source>
</evidence>
<evidence type="ECO:0000256" key="5">
    <source>
        <dbReference type="ARBA" id="ARBA00022723"/>
    </source>
</evidence>
<comment type="catalytic activity">
    <reaction evidence="9">
        <text>adenosine + H2O + H(+) = inosine + NH4(+)</text>
        <dbReference type="Rhea" id="RHEA:24408"/>
        <dbReference type="ChEBI" id="CHEBI:15377"/>
        <dbReference type="ChEBI" id="CHEBI:15378"/>
        <dbReference type="ChEBI" id="CHEBI:16335"/>
        <dbReference type="ChEBI" id="CHEBI:17596"/>
        <dbReference type="ChEBI" id="CHEBI:28938"/>
        <dbReference type="EC" id="3.5.4.4"/>
    </reaction>
    <physiologicalReaction direction="left-to-right" evidence="9">
        <dbReference type="Rhea" id="RHEA:24409"/>
    </physiologicalReaction>
</comment>
<evidence type="ECO:0000313" key="14">
    <source>
        <dbReference type="EMBL" id="OHV28420.1"/>
    </source>
</evidence>
<dbReference type="Proteomes" id="UP000179769">
    <property type="component" value="Unassembled WGS sequence"/>
</dbReference>
<comment type="similarity">
    <text evidence="3 12">Belongs to the purine nucleoside phosphorylase YfiH/LACC1 family.</text>
</comment>
<keyword evidence="4" id="KW-0808">Transferase</keyword>
<evidence type="ECO:0000256" key="13">
    <source>
        <dbReference type="SAM" id="MobiDB-lite"/>
    </source>
</evidence>
<dbReference type="SUPFAM" id="SSF64438">
    <property type="entry name" value="CNF1/YfiH-like putative cysteine hydrolases"/>
    <property type="match status" value="1"/>
</dbReference>
<feature type="region of interest" description="Disordered" evidence="13">
    <location>
        <begin position="1"/>
        <end position="22"/>
    </location>
</feature>
<comment type="catalytic activity">
    <reaction evidence="10">
        <text>adenosine + phosphate = alpha-D-ribose 1-phosphate + adenine</text>
        <dbReference type="Rhea" id="RHEA:27642"/>
        <dbReference type="ChEBI" id="CHEBI:16335"/>
        <dbReference type="ChEBI" id="CHEBI:16708"/>
        <dbReference type="ChEBI" id="CHEBI:43474"/>
        <dbReference type="ChEBI" id="CHEBI:57720"/>
        <dbReference type="EC" id="2.4.2.1"/>
    </reaction>
    <physiologicalReaction direction="left-to-right" evidence="10">
        <dbReference type="Rhea" id="RHEA:27643"/>
    </physiologicalReaction>
</comment>
<comment type="function">
    <text evidence="2">Purine nucleoside enzyme that catalyzes the phosphorolysis of adenosine and inosine nucleosides, yielding D-ribose 1-phosphate and the respective free bases, adenine and hypoxanthine. Also catalyzes the phosphorolysis of S-methyl-5'-thioadenosine into adenine and S-methyl-5-thio-alpha-D-ribose 1-phosphate. Also has adenosine deaminase activity.</text>
</comment>
<sequence length="221" mass="22905">MVTSRDGGTSMPPYAGLNLGDHVGDDPEAVSVNRRLLASRVGRPVQFMRQVHGAQVSLVRAPGPPPEADAMVTDAAGVALAVLVADCVPVMFESPAAVGVAHAGRQGMAAGVLAATLKIFDELGVDRSSIDVTLGPAICGRCYEVPADMRADVQRRVPGSGSETRAGTPALDLRAGLRAQLATAGVGRVVLSDRCSAESGDLYSYRRDGRTGRFAGLAWLP</sequence>
<keyword evidence="8" id="KW-0186">Copper</keyword>
<organism evidence="14 15">
    <name type="scientific">Parafrankia soli</name>
    <dbReference type="NCBI Taxonomy" id="2599596"/>
    <lineage>
        <taxon>Bacteria</taxon>
        <taxon>Bacillati</taxon>
        <taxon>Actinomycetota</taxon>
        <taxon>Actinomycetes</taxon>
        <taxon>Frankiales</taxon>
        <taxon>Frankiaceae</taxon>
        <taxon>Parafrankia</taxon>
    </lineage>
</organism>
<comment type="catalytic activity">
    <reaction evidence="11">
        <text>S-methyl-5'-thioadenosine + phosphate = 5-(methylsulfanyl)-alpha-D-ribose 1-phosphate + adenine</text>
        <dbReference type="Rhea" id="RHEA:11852"/>
        <dbReference type="ChEBI" id="CHEBI:16708"/>
        <dbReference type="ChEBI" id="CHEBI:17509"/>
        <dbReference type="ChEBI" id="CHEBI:43474"/>
        <dbReference type="ChEBI" id="CHEBI:58533"/>
        <dbReference type="EC" id="2.4.2.28"/>
    </reaction>
    <physiologicalReaction direction="left-to-right" evidence="11">
        <dbReference type="Rhea" id="RHEA:11853"/>
    </physiologicalReaction>
</comment>
<dbReference type="PANTHER" id="PTHR30616">
    <property type="entry name" value="UNCHARACTERIZED PROTEIN YFIH"/>
    <property type="match status" value="1"/>
</dbReference>
<dbReference type="AlphaFoldDB" id="A0A1S1Q385"/>
<keyword evidence="6" id="KW-0378">Hydrolase</keyword>
<dbReference type="InterPro" id="IPR011324">
    <property type="entry name" value="Cytotoxic_necrot_fac-like_cat"/>
</dbReference>
<dbReference type="Pfam" id="PF02578">
    <property type="entry name" value="Cu-oxidase_4"/>
    <property type="match status" value="1"/>
</dbReference>
<name>A0A1S1Q385_9ACTN</name>
<evidence type="ECO:0000256" key="8">
    <source>
        <dbReference type="ARBA" id="ARBA00023008"/>
    </source>
</evidence>
<comment type="catalytic activity">
    <reaction evidence="1">
        <text>inosine + phosphate = alpha-D-ribose 1-phosphate + hypoxanthine</text>
        <dbReference type="Rhea" id="RHEA:27646"/>
        <dbReference type="ChEBI" id="CHEBI:17368"/>
        <dbReference type="ChEBI" id="CHEBI:17596"/>
        <dbReference type="ChEBI" id="CHEBI:43474"/>
        <dbReference type="ChEBI" id="CHEBI:57720"/>
        <dbReference type="EC" id="2.4.2.1"/>
    </reaction>
    <physiologicalReaction direction="left-to-right" evidence="1">
        <dbReference type="Rhea" id="RHEA:27647"/>
    </physiologicalReaction>
</comment>
<dbReference type="GO" id="GO:0005507">
    <property type="term" value="F:copper ion binding"/>
    <property type="evidence" value="ECO:0007669"/>
    <property type="project" value="TreeGrafter"/>
</dbReference>
<dbReference type="Gene3D" id="3.60.140.10">
    <property type="entry name" value="CNF1/YfiH-like putative cysteine hydrolases"/>
    <property type="match status" value="1"/>
</dbReference>
<dbReference type="PANTHER" id="PTHR30616:SF2">
    <property type="entry name" value="PURINE NUCLEOSIDE PHOSPHORYLASE LACC1"/>
    <property type="match status" value="1"/>
</dbReference>
<gene>
    <name evidence="14" type="ORF">BBK14_04210</name>
</gene>
<protein>
    <recommendedName>
        <fullName evidence="12">Purine nucleoside phosphorylase</fullName>
    </recommendedName>
</protein>
<dbReference type="CDD" id="cd16833">
    <property type="entry name" value="YfiH"/>
    <property type="match status" value="1"/>
</dbReference>
<evidence type="ECO:0000256" key="11">
    <source>
        <dbReference type="ARBA" id="ARBA00049893"/>
    </source>
</evidence>
<keyword evidence="5" id="KW-0479">Metal-binding</keyword>
<comment type="caution">
    <text evidence="14">The sequence shown here is derived from an EMBL/GenBank/DDBJ whole genome shotgun (WGS) entry which is preliminary data.</text>
</comment>
<keyword evidence="15" id="KW-1185">Reference proteome</keyword>
<evidence type="ECO:0000256" key="6">
    <source>
        <dbReference type="ARBA" id="ARBA00022801"/>
    </source>
</evidence>
<evidence type="ECO:0000256" key="4">
    <source>
        <dbReference type="ARBA" id="ARBA00022679"/>
    </source>
</evidence>
<evidence type="ECO:0000256" key="9">
    <source>
        <dbReference type="ARBA" id="ARBA00047989"/>
    </source>
</evidence>
<evidence type="ECO:0000256" key="3">
    <source>
        <dbReference type="ARBA" id="ARBA00007353"/>
    </source>
</evidence>
<dbReference type="GO" id="GO:0017061">
    <property type="term" value="F:S-methyl-5-thioadenosine phosphorylase activity"/>
    <property type="evidence" value="ECO:0007669"/>
    <property type="project" value="UniProtKB-EC"/>
</dbReference>
<keyword evidence="7" id="KW-0862">Zinc</keyword>
<dbReference type="EMBL" id="MAXA01000213">
    <property type="protein sequence ID" value="OHV28420.1"/>
    <property type="molecule type" value="Genomic_DNA"/>
</dbReference>